<keyword evidence="1" id="KW-0503">Monooxygenase</keyword>
<dbReference type="Proteomes" id="UP001065613">
    <property type="component" value="Chromosome"/>
</dbReference>
<keyword evidence="1" id="KW-0560">Oxidoreductase</keyword>
<dbReference type="GO" id="GO:0004497">
    <property type="term" value="F:monooxygenase activity"/>
    <property type="evidence" value="ECO:0007669"/>
    <property type="project" value="UniProtKB-KW"/>
</dbReference>
<organism evidence="1">
    <name type="scientific">Woronichinia naegeliana WA131</name>
    <dbReference type="NCBI Taxonomy" id="2824559"/>
    <lineage>
        <taxon>Bacteria</taxon>
        <taxon>Bacillati</taxon>
        <taxon>Cyanobacteriota</taxon>
        <taxon>Cyanophyceae</taxon>
        <taxon>Synechococcales</taxon>
        <taxon>Coelosphaeriaceae</taxon>
        <taxon>Woronichinia</taxon>
    </lineage>
</organism>
<name>A0A977KW82_9CYAN</name>
<dbReference type="EMBL" id="CP073041">
    <property type="protein sequence ID" value="UXE61069.1"/>
    <property type="molecule type" value="Genomic_DNA"/>
</dbReference>
<dbReference type="KEGG" id="wna:KA717_37635"/>
<dbReference type="Gene3D" id="3.30.70.100">
    <property type="match status" value="1"/>
</dbReference>
<dbReference type="AlphaFoldDB" id="A0A977KW82"/>
<accession>A0A977KW82</accession>
<reference evidence="1" key="1">
    <citation type="submission" date="2021-04" db="EMBL/GenBank/DDBJ databases">
        <title>Genome sequence of Woronichinia naegeliana from Washington state freshwater lake bloom.</title>
        <authorList>
            <person name="Dreher T.W."/>
        </authorList>
    </citation>
    <scope>NUCLEOTIDE SEQUENCE</scope>
    <source>
        <strain evidence="1">WA131</strain>
    </source>
</reference>
<gene>
    <name evidence="1" type="ORF">KA717_37635</name>
</gene>
<dbReference type="SUPFAM" id="SSF54909">
    <property type="entry name" value="Dimeric alpha+beta barrel"/>
    <property type="match status" value="1"/>
</dbReference>
<evidence type="ECO:0000313" key="1">
    <source>
        <dbReference type="EMBL" id="UXE61069.1"/>
    </source>
</evidence>
<protein>
    <submittedName>
        <fullName evidence="1">Antibiotic biosynthesis monooxygenase</fullName>
    </submittedName>
</protein>
<proteinExistence type="predicted"/>
<sequence>MSADFIEHCLKHKYAYVAIGEFKPGRFAEAQRLYEKAVSTYSKGFQGSFLLQKPNSDEGIAVIIWENIEDMEANQTEIYQAILEQMNPLFAKPPITDFYEVCSEIDGFRVAEAVTP</sequence>
<dbReference type="InterPro" id="IPR011008">
    <property type="entry name" value="Dimeric_a/b-barrel"/>
</dbReference>